<dbReference type="RefSeq" id="WP_301201886.1">
    <property type="nucleotide sequence ID" value="NZ_JAPDPI010000047.1"/>
</dbReference>
<evidence type="ECO:0000256" key="1">
    <source>
        <dbReference type="ARBA" id="ARBA00022676"/>
    </source>
</evidence>
<dbReference type="EMBL" id="JAPDPI010000047">
    <property type="protein sequence ID" value="MCW3807474.1"/>
    <property type="molecule type" value="Genomic_DNA"/>
</dbReference>
<dbReference type="GO" id="GO:0008107">
    <property type="term" value="F:galactoside 2-alpha-L-fucosyltransferase activity"/>
    <property type="evidence" value="ECO:0007669"/>
    <property type="project" value="InterPro"/>
</dbReference>
<proteinExistence type="predicted"/>
<sequence length="295" mass="34366">MILGRYVIAKLPRTGLGNRLFVLYRALSYAYLNNSQLLITNIYSISIGPFIRKEQRKRIYLFSFNFSPFMCIKGKTKMILAKNKIYDPNFADKKIDKSSLIIFHSHIYKGIDHSDLFKDIRPFRSQIISHFYSHLSKNENKIIANLYKPVIGVHLRRGDFKFVNWELTSIEYIIKTINNIRMVGNKNFSVTIFTDAHKEEVKELLLLENIALSPSYSDLSDLVHLSKSKIIIASKNSTFSYWAGFFSEAAIILDNESKKIRYCEDTKDKRIFEGSIPNNPKLWPKNLIQYIKELS</sequence>
<gene>
    <name evidence="3" type="ORF">OM074_17715</name>
</gene>
<dbReference type="AlphaFoldDB" id="A0AAE3SLI1"/>
<evidence type="ECO:0000256" key="2">
    <source>
        <dbReference type="ARBA" id="ARBA00022679"/>
    </source>
</evidence>
<comment type="caution">
    <text evidence="3">The sequence shown here is derived from an EMBL/GenBank/DDBJ whole genome shotgun (WGS) entry which is preliminary data.</text>
</comment>
<keyword evidence="1" id="KW-0328">Glycosyltransferase</keyword>
<accession>A0AAE3SLI1</accession>
<protein>
    <submittedName>
        <fullName evidence="3">Alpha-1,2-fucosyltransferase</fullName>
    </submittedName>
</protein>
<keyword evidence="4" id="KW-1185">Reference proteome</keyword>
<name>A0AAE3SLI1_9BACT</name>
<dbReference type="Proteomes" id="UP001207408">
    <property type="component" value="Unassembled WGS sequence"/>
</dbReference>
<dbReference type="GO" id="GO:0016020">
    <property type="term" value="C:membrane"/>
    <property type="evidence" value="ECO:0007669"/>
    <property type="project" value="InterPro"/>
</dbReference>
<organism evidence="3 4">
    <name type="scientific">Plebeiibacterium marinum</name>
    <dbReference type="NCBI Taxonomy" id="2992111"/>
    <lineage>
        <taxon>Bacteria</taxon>
        <taxon>Pseudomonadati</taxon>
        <taxon>Bacteroidota</taxon>
        <taxon>Bacteroidia</taxon>
        <taxon>Marinilabiliales</taxon>
        <taxon>Marinilabiliaceae</taxon>
        <taxon>Plebeiibacterium</taxon>
    </lineage>
</organism>
<evidence type="ECO:0000313" key="4">
    <source>
        <dbReference type="Proteomes" id="UP001207408"/>
    </source>
</evidence>
<keyword evidence="2" id="KW-0808">Transferase</keyword>
<evidence type="ECO:0000313" key="3">
    <source>
        <dbReference type="EMBL" id="MCW3807474.1"/>
    </source>
</evidence>
<dbReference type="Gene3D" id="3.40.50.11350">
    <property type="match status" value="1"/>
</dbReference>
<dbReference type="GO" id="GO:0005975">
    <property type="term" value="P:carbohydrate metabolic process"/>
    <property type="evidence" value="ECO:0007669"/>
    <property type="project" value="InterPro"/>
</dbReference>
<dbReference type="InterPro" id="IPR002516">
    <property type="entry name" value="Glyco_trans_11"/>
</dbReference>
<dbReference type="Pfam" id="PF01531">
    <property type="entry name" value="Glyco_transf_11"/>
    <property type="match status" value="1"/>
</dbReference>
<reference evidence="3" key="1">
    <citation type="submission" date="2022-10" db="EMBL/GenBank/DDBJ databases">
        <authorList>
            <person name="Yu W.X."/>
        </authorList>
    </citation>
    <scope>NUCLEOTIDE SEQUENCE</scope>
    <source>
        <strain evidence="3">D04</strain>
    </source>
</reference>